<dbReference type="AlphaFoldDB" id="A0A1G9P5Y6"/>
<evidence type="ECO:0000313" key="3">
    <source>
        <dbReference type="EMBL" id="SDL94114.1"/>
    </source>
</evidence>
<reference evidence="3 4" key="1">
    <citation type="submission" date="2016-10" db="EMBL/GenBank/DDBJ databases">
        <authorList>
            <person name="de Groot N.N."/>
        </authorList>
    </citation>
    <scope>NUCLEOTIDE SEQUENCE [LARGE SCALE GENOMIC DNA]</scope>
    <source>
        <strain evidence="3 4">CGMCC 4.6533</strain>
    </source>
</reference>
<organism evidence="3 4">
    <name type="scientific">Nonomuraea jiangxiensis</name>
    <dbReference type="NCBI Taxonomy" id="633440"/>
    <lineage>
        <taxon>Bacteria</taxon>
        <taxon>Bacillati</taxon>
        <taxon>Actinomycetota</taxon>
        <taxon>Actinomycetes</taxon>
        <taxon>Streptosporangiales</taxon>
        <taxon>Streptosporangiaceae</taxon>
        <taxon>Nonomuraea</taxon>
    </lineage>
</organism>
<protein>
    <submittedName>
        <fullName evidence="3">Uncharacterized protein</fullName>
    </submittedName>
</protein>
<feature type="compositionally biased region" description="Low complexity" evidence="1">
    <location>
        <begin position="278"/>
        <end position="289"/>
    </location>
</feature>
<proteinExistence type="predicted"/>
<feature type="transmembrane region" description="Helical" evidence="2">
    <location>
        <begin position="247"/>
        <end position="265"/>
    </location>
</feature>
<dbReference type="OrthoDB" id="3503887at2"/>
<keyword evidence="4" id="KW-1185">Reference proteome</keyword>
<name>A0A1G9P5Y6_9ACTN</name>
<evidence type="ECO:0000256" key="1">
    <source>
        <dbReference type="SAM" id="MobiDB-lite"/>
    </source>
</evidence>
<dbReference type="RefSeq" id="WP_090945835.1">
    <property type="nucleotide sequence ID" value="NZ_FNDJ01000033.1"/>
</dbReference>
<dbReference type="Proteomes" id="UP000199202">
    <property type="component" value="Unassembled WGS sequence"/>
</dbReference>
<evidence type="ECO:0000256" key="2">
    <source>
        <dbReference type="SAM" id="Phobius"/>
    </source>
</evidence>
<keyword evidence="2" id="KW-1133">Transmembrane helix</keyword>
<keyword evidence="2" id="KW-0812">Transmembrane</keyword>
<evidence type="ECO:0000313" key="4">
    <source>
        <dbReference type="Proteomes" id="UP000199202"/>
    </source>
</evidence>
<accession>A0A1G9P5Y6</accession>
<gene>
    <name evidence="3" type="ORF">SAMN05421869_13343</name>
</gene>
<sequence length="322" mass="34656">MTAIWFVKTRGRGISEDYTWRALGDEDPGIAAEVVEAGWRGRSCRTLVDDERPGLMLYEAADTGTVLYVTGLRPPGEPADVRKRPIRAAVLGIATTGAGQDDLVGMACAALLDELAPRLPVVYGHAEGFDVPQEEWVTLVDEVRQRSLDLDFPGQLSLRPTQHPDTPGGLERAASQLAAIHHRHHALARLSKQIIVLRTGTLGYPELAKLKPWRTISDAPQTETANPRAGFQPAEALYRLLRNGPSVFFVIAGLVAVVFLTVLAVRSAPQSGVPPPATSSSPHPTLLSPAKPPTKTPTWTPTRTATKTPTKAKTPTKTPTGT</sequence>
<feature type="region of interest" description="Disordered" evidence="1">
    <location>
        <begin position="269"/>
        <end position="322"/>
    </location>
</feature>
<feature type="compositionally biased region" description="Low complexity" evidence="1">
    <location>
        <begin position="296"/>
        <end position="322"/>
    </location>
</feature>
<keyword evidence="2" id="KW-0472">Membrane</keyword>
<dbReference type="EMBL" id="FNDJ01000033">
    <property type="protein sequence ID" value="SDL94114.1"/>
    <property type="molecule type" value="Genomic_DNA"/>
</dbReference>
<dbReference type="STRING" id="633440.SAMN05421869_13343"/>